<sequence>MVNLSVKLNNLIFKNPVMTASGTFGYGIEYNRFFDIGLLGGIIVKGLSLNPRQGNPPPRIIETPCGMLNSIGLQNIGYNKFVSDILPQFDNIDTNLIVNIYGSEIGEFVELASKLNNYKQISALEVNVSCPNVKAGGATFGKDPEVIFVLVSSIKKVCEKPIIVKLTPNVTDIALIAQAAQSAKADAISLINTITGMVIDTKTKKPFLGNKFGGLSGPAIYPVGLRMVYETYEKINIPIIGVGGINSPDIAIQYLLAGASLIQIGTANFVEPDISLKIIDGIRRYLENEKIDDVSKLVGLAHN</sequence>
<reference evidence="12" key="1">
    <citation type="submission" date="2016-10" db="EMBL/GenBank/DDBJ databases">
        <authorList>
            <person name="Varghese N."/>
            <person name="Submissions S."/>
        </authorList>
    </citation>
    <scope>NUCLEOTIDE SEQUENCE [LARGE SCALE GENOMIC DNA]</scope>
    <source>
        <strain evidence="12">DSM 8415</strain>
    </source>
</reference>
<dbReference type="AlphaFoldDB" id="A0A1G6LMZ9"/>
<evidence type="ECO:0000256" key="8">
    <source>
        <dbReference type="ARBA" id="ARBA00023002"/>
    </source>
</evidence>
<accession>A0A1G6LMZ9</accession>
<evidence type="ECO:0000256" key="4">
    <source>
        <dbReference type="ARBA" id="ARBA00022490"/>
    </source>
</evidence>
<dbReference type="OrthoDB" id="9802377at2"/>
<comment type="subcellular location">
    <subcellularLocation>
        <location evidence="1 9">Cytoplasm</location>
    </subcellularLocation>
</comment>
<feature type="binding site" evidence="9">
    <location>
        <begin position="69"/>
        <end position="73"/>
    </location>
    <ligand>
        <name>substrate</name>
    </ligand>
</feature>
<dbReference type="Gene3D" id="3.20.20.70">
    <property type="entry name" value="Aldolase class I"/>
    <property type="match status" value="1"/>
</dbReference>
<dbReference type="SUPFAM" id="SSF51395">
    <property type="entry name" value="FMN-linked oxidoreductases"/>
    <property type="match status" value="1"/>
</dbReference>
<evidence type="ECO:0000256" key="5">
    <source>
        <dbReference type="ARBA" id="ARBA00022630"/>
    </source>
</evidence>
<evidence type="ECO:0000256" key="3">
    <source>
        <dbReference type="ARBA" id="ARBA00008008"/>
    </source>
</evidence>
<feature type="binding site" evidence="9">
    <location>
        <position position="165"/>
    </location>
    <ligand>
        <name>FMN</name>
        <dbReference type="ChEBI" id="CHEBI:58210"/>
    </ligand>
</feature>
<feature type="binding site" evidence="9">
    <location>
        <position position="99"/>
    </location>
    <ligand>
        <name>FMN</name>
        <dbReference type="ChEBI" id="CHEBI:58210"/>
    </ligand>
</feature>
<dbReference type="NCBIfam" id="NF005574">
    <property type="entry name" value="PRK07259.1"/>
    <property type="match status" value="1"/>
</dbReference>
<dbReference type="InterPro" id="IPR013785">
    <property type="entry name" value="Aldolase_TIM"/>
</dbReference>
<dbReference type="EC" id="1.3.-.-" evidence="9"/>
<keyword evidence="8 9" id="KW-0560">Oxidoreductase</keyword>
<proteinExistence type="inferred from homology"/>
<evidence type="ECO:0000313" key="11">
    <source>
        <dbReference type="EMBL" id="SDC44648.1"/>
    </source>
</evidence>
<keyword evidence="5 9" id="KW-0285">Flavoprotein</keyword>
<dbReference type="PANTHER" id="PTHR48109:SF1">
    <property type="entry name" value="DIHYDROOROTATE DEHYDROGENASE (FUMARATE)"/>
    <property type="match status" value="1"/>
</dbReference>
<feature type="binding site" evidence="9">
    <location>
        <begin position="243"/>
        <end position="244"/>
    </location>
    <ligand>
        <name>FMN</name>
        <dbReference type="ChEBI" id="CHEBI:58210"/>
    </ligand>
</feature>
<evidence type="ECO:0000256" key="6">
    <source>
        <dbReference type="ARBA" id="ARBA00022643"/>
    </source>
</evidence>
<dbReference type="PROSITE" id="PS00911">
    <property type="entry name" value="DHODEHASE_1"/>
    <property type="match status" value="1"/>
</dbReference>
<dbReference type="InterPro" id="IPR024920">
    <property type="entry name" value="Dihydroorotate_DH_1"/>
</dbReference>
<feature type="binding site" evidence="9">
    <location>
        <position position="191"/>
    </location>
    <ligand>
        <name>FMN</name>
        <dbReference type="ChEBI" id="CHEBI:58210"/>
    </ligand>
</feature>
<gene>
    <name evidence="9" type="primary">pyrD</name>
    <name evidence="11" type="ORF">SAMN05660835_00858</name>
</gene>
<dbReference type="InterPro" id="IPR012135">
    <property type="entry name" value="Dihydroorotate_DH_1_2"/>
</dbReference>
<feature type="binding site" evidence="9">
    <location>
        <position position="127"/>
    </location>
    <ligand>
        <name>FMN</name>
        <dbReference type="ChEBI" id="CHEBI:58210"/>
    </ligand>
</feature>
<feature type="binding site" evidence="9">
    <location>
        <position position="127"/>
    </location>
    <ligand>
        <name>substrate</name>
    </ligand>
</feature>
<evidence type="ECO:0000256" key="9">
    <source>
        <dbReference type="HAMAP-Rule" id="MF_00224"/>
    </source>
</evidence>
<dbReference type="GO" id="GO:0044205">
    <property type="term" value="P:'de novo' UMP biosynthetic process"/>
    <property type="evidence" value="ECO:0007669"/>
    <property type="project" value="UniProtKB-UniRule"/>
</dbReference>
<keyword evidence="6 9" id="KW-0288">FMN</keyword>
<dbReference type="FunFam" id="3.20.20.70:FF:000027">
    <property type="entry name" value="Dihydropyrimidine dehydrogenase [NADP(+)]"/>
    <property type="match status" value="1"/>
</dbReference>
<dbReference type="GO" id="GO:0005737">
    <property type="term" value="C:cytoplasm"/>
    <property type="evidence" value="ECO:0007669"/>
    <property type="project" value="UniProtKB-SubCell"/>
</dbReference>
<feature type="domain" description="Dihydroorotate dehydrogenase catalytic" evidence="10">
    <location>
        <begin position="4"/>
        <end position="286"/>
    </location>
</feature>
<dbReference type="CDD" id="cd04740">
    <property type="entry name" value="DHOD_1B_like"/>
    <property type="match status" value="1"/>
</dbReference>
<dbReference type="PIRSF" id="PIRSF000164">
    <property type="entry name" value="DHO_oxidase"/>
    <property type="match status" value="1"/>
</dbReference>
<evidence type="ECO:0000256" key="1">
    <source>
        <dbReference type="ARBA" id="ARBA00004496"/>
    </source>
</evidence>
<comment type="catalytic activity">
    <reaction evidence="9">
        <text>(S)-dihydroorotate + A = orotate + AH2</text>
        <dbReference type="Rhea" id="RHEA:18073"/>
        <dbReference type="ChEBI" id="CHEBI:13193"/>
        <dbReference type="ChEBI" id="CHEBI:17499"/>
        <dbReference type="ChEBI" id="CHEBI:30839"/>
        <dbReference type="ChEBI" id="CHEBI:30864"/>
    </reaction>
</comment>
<dbReference type="Pfam" id="PF01180">
    <property type="entry name" value="DHO_dh"/>
    <property type="match status" value="1"/>
</dbReference>
<organism evidence="11 12">
    <name type="scientific">Desulfurella multipotens</name>
    <dbReference type="NCBI Taxonomy" id="79269"/>
    <lineage>
        <taxon>Bacteria</taxon>
        <taxon>Pseudomonadati</taxon>
        <taxon>Campylobacterota</taxon>
        <taxon>Desulfurellia</taxon>
        <taxon>Desulfurellales</taxon>
        <taxon>Desulfurellaceae</taxon>
        <taxon>Desulfurella</taxon>
    </lineage>
</organism>
<dbReference type="HAMAP" id="MF_00224">
    <property type="entry name" value="DHO_dh_type1"/>
    <property type="match status" value="1"/>
</dbReference>
<dbReference type="Proteomes" id="UP000199411">
    <property type="component" value="Unassembled WGS sequence"/>
</dbReference>
<dbReference type="PANTHER" id="PTHR48109">
    <property type="entry name" value="DIHYDROOROTATE DEHYDROGENASE (QUINONE), MITOCHONDRIAL-RELATED"/>
    <property type="match status" value="1"/>
</dbReference>
<evidence type="ECO:0000313" key="12">
    <source>
        <dbReference type="Proteomes" id="UP000199411"/>
    </source>
</evidence>
<keyword evidence="4 9" id="KW-0963">Cytoplasm</keyword>
<comment type="function">
    <text evidence="9">Catalyzes the conversion of dihydroorotate to orotate.</text>
</comment>
<name>A0A1G6LMZ9_9BACT</name>
<evidence type="ECO:0000259" key="10">
    <source>
        <dbReference type="Pfam" id="PF01180"/>
    </source>
</evidence>
<dbReference type="UniPathway" id="UPA00070"/>
<feature type="binding site" evidence="9">
    <location>
        <begin position="265"/>
        <end position="266"/>
    </location>
    <ligand>
        <name>FMN</name>
        <dbReference type="ChEBI" id="CHEBI:58210"/>
    </ligand>
</feature>
<dbReference type="PROSITE" id="PS00912">
    <property type="entry name" value="DHODEHASE_2"/>
    <property type="match status" value="1"/>
</dbReference>
<dbReference type="InterPro" id="IPR049622">
    <property type="entry name" value="Dihydroorotate_DH_I"/>
</dbReference>
<keyword evidence="12" id="KW-1185">Reference proteome</keyword>
<feature type="active site" description="Nucleophile" evidence="9">
    <location>
        <position position="130"/>
    </location>
</feature>
<feature type="binding site" evidence="9">
    <location>
        <begin position="45"/>
        <end position="46"/>
    </location>
    <ligand>
        <name>FMN</name>
        <dbReference type="ChEBI" id="CHEBI:58210"/>
    </ligand>
</feature>
<feature type="binding site" evidence="9">
    <location>
        <position position="21"/>
    </location>
    <ligand>
        <name>FMN</name>
        <dbReference type="ChEBI" id="CHEBI:58210"/>
    </ligand>
</feature>
<dbReference type="EMBL" id="FMYU01000005">
    <property type="protein sequence ID" value="SDC44648.1"/>
    <property type="molecule type" value="Genomic_DNA"/>
</dbReference>
<comment type="cofactor">
    <cofactor evidence="9">
        <name>FMN</name>
        <dbReference type="ChEBI" id="CHEBI:58210"/>
    </cofactor>
    <text evidence="9">Binds 1 FMN per subunit.</text>
</comment>
<dbReference type="InterPro" id="IPR050074">
    <property type="entry name" value="DHO_dehydrogenase"/>
</dbReference>
<dbReference type="InterPro" id="IPR033888">
    <property type="entry name" value="DHOD_1B"/>
</dbReference>
<dbReference type="InterPro" id="IPR005720">
    <property type="entry name" value="Dihydroorotate_DH_cat"/>
</dbReference>
<dbReference type="NCBIfam" id="TIGR01037">
    <property type="entry name" value="pyrD_sub1_fam"/>
    <property type="match status" value="1"/>
</dbReference>
<evidence type="ECO:0000256" key="2">
    <source>
        <dbReference type="ARBA" id="ARBA00004725"/>
    </source>
</evidence>
<feature type="binding site" evidence="9">
    <location>
        <position position="45"/>
    </location>
    <ligand>
        <name>substrate</name>
    </ligand>
</feature>
<dbReference type="GO" id="GO:0004152">
    <property type="term" value="F:dihydroorotate dehydrogenase activity"/>
    <property type="evidence" value="ECO:0007669"/>
    <property type="project" value="UniProtKB-UniRule"/>
</dbReference>
<comment type="similarity">
    <text evidence="3 9">Belongs to the dihydroorotate dehydrogenase family. Type 1 subfamily.</text>
</comment>
<dbReference type="InterPro" id="IPR001295">
    <property type="entry name" value="Dihydroorotate_DH_CS"/>
</dbReference>
<dbReference type="RefSeq" id="WP_092128408.1">
    <property type="nucleotide sequence ID" value="NZ_FMYU01000005.1"/>
</dbReference>
<feature type="binding site" evidence="9">
    <location>
        <begin position="192"/>
        <end position="193"/>
    </location>
    <ligand>
        <name>substrate</name>
    </ligand>
</feature>
<feature type="binding site" evidence="9">
    <location>
        <position position="217"/>
    </location>
    <ligand>
        <name>FMN</name>
        <dbReference type="ChEBI" id="CHEBI:58210"/>
    </ligand>
</feature>
<evidence type="ECO:0000256" key="7">
    <source>
        <dbReference type="ARBA" id="ARBA00022975"/>
    </source>
</evidence>
<protein>
    <recommendedName>
        <fullName evidence="9">Dihydroorotate dehydrogenase</fullName>
        <shortName evidence="9">DHOD</shortName>
        <shortName evidence="9">DHODase</shortName>
        <shortName evidence="9">DHOdehase</shortName>
        <ecNumber evidence="9">1.3.-.-</ecNumber>
    </recommendedName>
</protein>
<comment type="pathway">
    <text evidence="2 9">Pyrimidine metabolism; UMP biosynthesis via de novo pathway.</text>
</comment>
<dbReference type="GO" id="GO:0006207">
    <property type="term" value="P:'de novo' pyrimidine nucleobase biosynthetic process"/>
    <property type="evidence" value="ECO:0007669"/>
    <property type="project" value="InterPro"/>
</dbReference>
<keyword evidence="7 9" id="KW-0665">Pyrimidine biosynthesis</keyword>